<dbReference type="InterPro" id="IPR000873">
    <property type="entry name" value="AMP-dep_synth/lig_dom"/>
</dbReference>
<dbReference type="Pfam" id="PF00501">
    <property type="entry name" value="AMP-binding"/>
    <property type="match status" value="1"/>
</dbReference>
<dbReference type="SUPFAM" id="SSF56801">
    <property type="entry name" value="Acetyl-CoA synthetase-like"/>
    <property type="match status" value="1"/>
</dbReference>
<dbReference type="RefSeq" id="WP_336623201.1">
    <property type="nucleotide sequence ID" value="NZ_JAWJBA010000931.1"/>
</dbReference>
<name>A0ABU3XI41_9BACI</name>
<feature type="non-terminal residue" evidence="2">
    <location>
        <position position="80"/>
    </location>
</feature>
<sequence>YGAISTLYLGGTVYLLDKFSPIEGHSWIQSHPITTMYVVPTMIEAFLKQGIQINKSIKILSSGAKWSESSKMKIYRIFPN</sequence>
<protein>
    <submittedName>
        <fullName evidence="2">Acyl-CoA synthetase</fullName>
    </submittedName>
</protein>
<organism evidence="2 3">
    <name type="scientific">Alkalihalophilus lindianensis</name>
    <dbReference type="NCBI Taxonomy" id="1630542"/>
    <lineage>
        <taxon>Bacteria</taxon>
        <taxon>Bacillati</taxon>
        <taxon>Bacillota</taxon>
        <taxon>Bacilli</taxon>
        <taxon>Bacillales</taxon>
        <taxon>Bacillaceae</taxon>
        <taxon>Alkalihalophilus</taxon>
    </lineage>
</organism>
<feature type="domain" description="AMP-dependent synthetase/ligase" evidence="1">
    <location>
        <begin position="3"/>
        <end position="79"/>
    </location>
</feature>
<comment type="caution">
    <text evidence="2">The sequence shown here is derived from an EMBL/GenBank/DDBJ whole genome shotgun (WGS) entry which is preliminary data.</text>
</comment>
<reference evidence="2 3" key="1">
    <citation type="submission" date="2023-10" db="EMBL/GenBank/DDBJ databases">
        <title>Screening of Alkalihalobacillus lindianensis BZ-TG-R113 and Its Alleviation of Salt Stress on Rapeseed Growth.</title>
        <authorList>
            <person name="Zhao B."/>
            <person name="Guo T."/>
        </authorList>
    </citation>
    <scope>NUCLEOTIDE SEQUENCE [LARGE SCALE GENOMIC DNA]</scope>
    <source>
        <strain evidence="2 3">BZ-TG-R113</strain>
    </source>
</reference>
<evidence type="ECO:0000313" key="2">
    <source>
        <dbReference type="EMBL" id="MDV2687581.1"/>
    </source>
</evidence>
<proteinExistence type="predicted"/>
<keyword evidence="3" id="KW-1185">Reference proteome</keyword>
<dbReference type="Gene3D" id="3.40.50.980">
    <property type="match status" value="1"/>
</dbReference>
<feature type="non-terminal residue" evidence="2">
    <location>
        <position position="1"/>
    </location>
</feature>
<evidence type="ECO:0000313" key="3">
    <source>
        <dbReference type="Proteomes" id="UP001287282"/>
    </source>
</evidence>
<accession>A0ABU3XI41</accession>
<evidence type="ECO:0000259" key="1">
    <source>
        <dbReference type="Pfam" id="PF00501"/>
    </source>
</evidence>
<dbReference type="Proteomes" id="UP001287282">
    <property type="component" value="Unassembled WGS sequence"/>
</dbReference>
<gene>
    <name evidence="2" type="ORF">RYX56_24845</name>
</gene>
<dbReference type="EMBL" id="JAWJBA010000931">
    <property type="protein sequence ID" value="MDV2687581.1"/>
    <property type="molecule type" value="Genomic_DNA"/>
</dbReference>